<feature type="transmembrane region" description="Helical" evidence="1">
    <location>
        <begin position="73"/>
        <end position="93"/>
    </location>
</feature>
<reference evidence="2 3" key="1">
    <citation type="journal article" date="2016" name="Nat. Commun.">
        <title>Thousands of microbial genomes shed light on interconnected biogeochemical processes in an aquifer system.</title>
        <authorList>
            <person name="Anantharaman K."/>
            <person name="Brown C.T."/>
            <person name="Hug L.A."/>
            <person name="Sharon I."/>
            <person name="Castelle C.J."/>
            <person name="Probst A.J."/>
            <person name="Thomas B.C."/>
            <person name="Singh A."/>
            <person name="Wilkins M.J."/>
            <person name="Karaoz U."/>
            <person name="Brodie E.L."/>
            <person name="Williams K.H."/>
            <person name="Hubbard S.S."/>
            <person name="Banfield J.F."/>
        </authorList>
    </citation>
    <scope>NUCLEOTIDE SEQUENCE [LARGE SCALE GENOMIC DNA]</scope>
</reference>
<organism evidence="2 3">
    <name type="scientific">candidate division WWE3 bacterium RIFCSPLOWO2_01_FULL_42_11</name>
    <dbReference type="NCBI Taxonomy" id="1802627"/>
    <lineage>
        <taxon>Bacteria</taxon>
        <taxon>Katanobacteria</taxon>
    </lineage>
</organism>
<feature type="transmembrane region" description="Helical" evidence="1">
    <location>
        <begin position="46"/>
        <end position="66"/>
    </location>
</feature>
<proteinExistence type="predicted"/>
<keyword evidence="1" id="KW-0812">Transmembrane</keyword>
<keyword evidence="1" id="KW-0472">Membrane</keyword>
<feature type="transmembrane region" description="Helical" evidence="1">
    <location>
        <begin position="289"/>
        <end position="308"/>
    </location>
</feature>
<dbReference type="Proteomes" id="UP000178964">
    <property type="component" value="Unassembled WGS sequence"/>
</dbReference>
<feature type="transmembrane region" description="Helical" evidence="1">
    <location>
        <begin position="267"/>
        <end position="283"/>
    </location>
</feature>
<name>A0A1F4VRA4_UNCKA</name>
<feature type="transmembrane region" description="Helical" evidence="1">
    <location>
        <begin position="127"/>
        <end position="153"/>
    </location>
</feature>
<gene>
    <name evidence="2" type="ORF">A3A70_02070</name>
</gene>
<sequence>MSKTQLWIIANGTIAITGAIIFWFLLNQFFSKSFNIIGLERDLLKIVIWLSLALSFITIPYALLAITKASKRVTAVISTLAAATGVAFIHPIWPVFPLMLVGTITTNYMFVRSVENGLVNQLKFKPYGVISVASGRFLTLMAIWVSVGSYFFASAQPPVAKVEIPENVINNMIDLISKNQAPGKSEATALKAYEASKLDLIKQLKEDGITDEETINTYTKEAESKYLEIIRNQNSQVSLPQNSLIKNEIKGEVEGILNDILTKYRKFVPIIYSVSIFALFSLVGRLLEVIGLFFTHLIFSSLFGLKIIKLKQVESIKEELVLG</sequence>
<evidence type="ECO:0000256" key="1">
    <source>
        <dbReference type="SAM" id="Phobius"/>
    </source>
</evidence>
<protein>
    <submittedName>
        <fullName evidence="2">Uncharacterized protein</fullName>
    </submittedName>
</protein>
<evidence type="ECO:0000313" key="3">
    <source>
        <dbReference type="Proteomes" id="UP000178964"/>
    </source>
</evidence>
<feature type="transmembrane region" description="Helical" evidence="1">
    <location>
        <begin position="7"/>
        <end position="26"/>
    </location>
</feature>
<keyword evidence="1" id="KW-1133">Transmembrane helix</keyword>
<accession>A0A1F4VRA4</accession>
<dbReference type="EMBL" id="MEVK01000009">
    <property type="protein sequence ID" value="OGC59731.1"/>
    <property type="molecule type" value="Genomic_DNA"/>
</dbReference>
<comment type="caution">
    <text evidence="2">The sequence shown here is derived from an EMBL/GenBank/DDBJ whole genome shotgun (WGS) entry which is preliminary data.</text>
</comment>
<dbReference type="AlphaFoldDB" id="A0A1F4VRA4"/>
<evidence type="ECO:0000313" key="2">
    <source>
        <dbReference type="EMBL" id="OGC59731.1"/>
    </source>
</evidence>